<keyword evidence="9" id="KW-1185">Reference proteome</keyword>
<keyword evidence="5" id="KW-0325">Glycoprotein</keyword>
<keyword evidence="3" id="KW-0479">Metal-binding</keyword>
<evidence type="ECO:0000259" key="7">
    <source>
        <dbReference type="Pfam" id="PF00884"/>
    </source>
</evidence>
<organism evidence="8 9">
    <name type="scientific">Eumeta variegata</name>
    <name type="common">Bagworm moth</name>
    <name type="synonym">Eumeta japonica</name>
    <dbReference type="NCBI Taxonomy" id="151549"/>
    <lineage>
        <taxon>Eukaryota</taxon>
        <taxon>Metazoa</taxon>
        <taxon>Ecdysozoa</taxon>
        <taxon>Arthropoda</taxon>
        <taxon>Hexapoda</taxon>
        <taxon>Insecta</taxon>
        <taxon>Pterygota</taxon>
        <taxon>Neoptera</taxon>
        <taxon>Endopterygota</taxon>
        <taxon>Lepidoptera</taxon>
        <taxon>Glossata</taxon>
        <taxon>Ditrysia</taxon>
        <taxon>Tineoidea</taxon>
        <taxon>Psychidae</taxon>
        <taxon>Oiketicinae</taxon>
        <taxon>Eumeta</taxon>
    </lineage>
</organism>
<evidence type="ECO:0000313" key="9">
    <source>
        <dbReference type="Proteomes" id="UP000299102"/>
    </source>
</evidence>
<gene>
    <name evidence="8" type="primary">ARSB</name>
    <name evidence="8" type="ORF">EVAR_39869_1</name>
</gene>
<comment type="similarity">
    <text evidence="2">Belongs to the sulfatase family.</text>
</comment>
<evidence type="ECO:0000256" key="5">
    <source>
        <dbReference type="ARBA" id="ARBA00023180"/>
    </source>
</evidence>
<evidence type="ECO:0000256" key="1">
    <source>
        <dbReference type="ARBA" id="ARBA00001913"/>
    </source>
</evidence>
<dbReference type="InterPro" id="IPR000917">
    <property type="entry name" value="Sulfatase_N"/>
</dbReference>
<dbReference type="GO" id="GO:0046872">
    <property type="term" value="F:metal ion binding"/>
    <property type="evidence" value="ECO:0007669"/>
    <property type="project" value="UniProtKB-KW"/>
</dbReference>
<sequence length="245" mass="27692">MYPPAHSVPEYVATFNCVRERGGCVHSCLNWMTVYLSTRAACSVTTAPAKPHIVFIMADDVGWNDVSFHGSDQIPTPNIDTLAYRGVVLQQYYTDVASTATRTALFTGKYPMRLGMQGKSLLNFENRGIPLGERLLPSYLKRTGLRHPSGGRMARGDGEDGPPAHREGIRQLLRYFGRRRRLLHIQQCSVGTANKRYIDDHRWDRRLSTLSEIEAKWFDSVELDIRWSLCPCLGTNTVLSCILRC</sequence>
<dbReference type="SUPFAM" id="SSF53649">
    <property type="entry name" value="Alkaline phosphatase-like"/>
    <property type="match status" value="1"/>
</dbReference>
<name>A0A4C1WU96_EUMVA</name>
<feature type="modified residue" description="3-oxoalanine (Ser)" evidence="6">
    <location>
        <position position="98"/>
    </location>
</feature>
<dbReference type="PANTHER" id="PTHR10342">
    <property type="entry name" value="ARYLSULFATASE"/>
    <property type="match status" value="1"/>
</dbReference>
<accession>A0A4C1WU96</accession>
<dbReference type="InterPro" id="IPR047115">
    <property type="entry name" value="ARSB"/>
</dbReference>
<comment type="caution">
    <text evidence="8">The sequence shown here is derived from an EMBL/GenBank/DDBJ whole genome shotgun (WGS) entry which is preliminary data.</text>
</comment>
<evidence type="ECO:0000313" key="8">
    <source>
        <dbReference type="EMBL" id="GBP53715.1"/>
    </source>
</evidence>
<reference evidence="8 9" key="1">
    <citation type="journal article" date="2019" name="Commun. Biol.">
        <title>The bagworm genome reveals a unique fibroin gene that provides high tensile strength.</title>
        <authorList>
            <person name="Kono N."/>
            <person name="Nakamura H."/>
            <person name="Ohtoshi R."/>
            <person name="Tomita M."/>
            <person name="Numata K."/>
            <person name="Arakawa K."/>
        </authorList>
    </citation>
    <scope>NUCLEOTIDE SEQUENCE [LARGE SCALE GENOMIC DNA]</scope>
</reference>
<protein>
    <submittedName>
        <fullName evidence="8">Arylsulfatase B</fullName>
    </submittedName>
</protein>
<dbReference type="OrthoDB" id="103349at2759"/>
<dbReference type="Gene3D" id="3.40.720.10">
    <property type="entry name" value="Alkaline Phosphatase, subunit A"/>
    <property type="match status" value="1"/>
</dbReference>
<dbReference type="InterPro" id="IPR017850">
    <property type="entry name" value="Alkaline_phosphatase_core_sf"/>
</dbReference>
<dbReference type="STRING" id="151549.A0A4C1WU96"/>
<dbReference type="Proteomes" id="UP000299102">
    <property type="component" value="Unassembled WGS sequence"/>
</dbReference>
<proteinExistence type="inferred from homology"/>
<evidence type="ECO:0000256" key="2">
    <source>
        <dbReference type="ARBA" id="ARBA00008779"/>
    </source>
</evidence>
<dbReference type="AlphaFoldDB" id="A0A4C1WU96"/>
<feature type="domain" description="Sulfatase N-terminal" evidence="7">
    <location>
        <begin position="51"/>
        <end position="146"/>
    </location>
</feature>
<dbReference type="GO" id="GO:0008484">
    <property type="term" value="F:sulfuric ester hydrolase activity"/>
    <property type="evidence" value="ECO:0007669"/>
    <property type="project" value="InterPro"/>
</dbReference>
<evidence type="ECO:0000256" key="4">
    <source>
        <dbReference type="ARBA" id="ARBA00022837"/>
    </source>
</evidence>
<dbReference type="Pfam" id="PF00884">
    <property type="entry name" value="Sulfatase"/>
    <property type="match status" value="1"/>
</dbReference>
<evidence type="ECO:0000256" key="6">
    <source>
        <dbReference type="PIRSR" id="PIRSR600917-52"/>
    </source>
</evidence>
<comment type="PTM">
    <text evidence="6">The conversion to 3-oxoalanine (also known as C-formylglycine, FGly), of a serine or cysteine residue in prokaryotes and of a cysteine residue in eukaryotes, is critical for catalytic activity.</text>
</comment>
<dbReference type="PANTHER" id="PTHR10342:SF273">
    <property type="entry name" value="RE14504P"/>
    <property type="match status" value="1"/>
</dbReference>
<dbReference type="EMBL" id="BGZK01000632">
    <property type="protein sequence ID" value="GBP53715.1"/>
    <property type="molecule type" value="Genomic_DNA"/>
</dbReference>
<comment type="cofactor">
    <cofactor evidence="1">
        <name>Ca(2+)</name>
        <dbReference type="ChEBI" id="CHEBI:29108"/>
    </cofactor>
</comment>
<evidence type="ECO:0000256" key="3">
    <source>
        <dbReference type="ARBA" id="ARBA00022723"/>
    </source>
</evidence>
<keyword evidence="4" id="KW-0106">Calcium</keyword>